<evidence type="ECO:0000313" key="3">
    <source>
        <dbReference type="EMBL" id="RDX85299.1"/>
    </source>
</evidence>
<dbReference type="GO" id="GO:0006508">
    <property type="term" value="P:proteolysis"/>
    <property type="evidence" value="ECO:0007669"/>
    <property type="project" value="UniProtKB-KW"/>
</dbReference>
<feature type="domain" description="Retrovirus-related Pol polyprotein from transposon TNT 1-94-like beta-barrel" evidence="2">
    <location>
        <begin position="60"/>
        <end position="127"/>
    </location>
</feature>
<evidence type="ECO:0000313" key="4">
    <source>
        <dbReference type="Proteomes" id="UP000257109"/>
    </source>
</evidence>
<dbReference type="GO" id="GO:0003676">
    <property type="term" value="F:nucleic acid binding"/>
    <property type="evidence" value="ECO:0007669"/>
    <property type="project" value="InterPro"/>
</dbReference>
<dbReference type="GO" id="GO:0008233">
    <property type="term" value="F:peptidase activity"/>
    <property type="evidence" value="ECO:0007669"/>
    <property type="project" value="UniProtKB-KW"/>
</dbReference>
<name>A0A371G3Z8_MUCPR</name>
<gene>
    <name evidence="3" type="ORF">CR513_33540</name>
</gene>
<dbReference type="InterPro" id="IPR012337">
    <property type="entry name" value="RNaseH-like_sf"/>
</dbReference>
<dbReference type="SUPFAM" id="SSF53098">
    <property type="entry name" value="Ribonuclease H-like"/>
    <property type="match status" value="1"/>
</dbReference>
<dbReference type="AlphaFoldDB" id="A0A371G3Z8"/>
<feature type="non-terminal residue" evidence="3">
    <location>
        <position position="1"/>
    </location>
</feature>
<accession>A0A371G3Z8</accession>
<comment type="caution">
    <text evidence="3">The sequence shown here is derived from an EMBL/GenBank/DDBJ whole genome shotgun (WGS) entry which is preliminary data.</text>
</comment>
<dbReference type="InterPro" id="IPR036397">
    <property type="entry name" value="RNaseH_sf"/>
</dbReference>
<dbReference type="Pfam" id="PF22936">
    <property type="entry name" value="Pol_BBD"/>
    <property type="match status" value="1"/>
</dbReference>
<keyword evidence="4" id="KW-1185">Reference proteome</keyword>
<dbReference type="InterPro" id="IPR054722">
    <property type="entry name" value="PolX-like_BBD"/>
</dbReference>
<sequence length="307" mass="35184">MVEKSLESTRVGGFNDELIQKLKIMLGTFEKPTDSPIGSCSLPLLGTPLCMNVSYCVTSWVIDSRATDHMTPTSQFFHSYNPCPSNRKIVIANEFVAAGVRDIYISLTIILKDVLHVPKYWPILFLLRNLLMISIATLRSFLPIFFKQGCYFVAPSPFRTLIIPYSKLMFLQLFQGLGVSKFHCDVCELAKHPRIPFPSNNKRMMFRDLLFFHSMVQTQFGAKIKKFRTDNARDYFNQMSTYFTLQGIIHDSSCVNTTQQNRVAERKNGHLLNTTKAFIISRRRAQILLGSCAYYLIYDKPIINTDS</sequence>
<dbReference type="Proteomes" id="UP000257109">
    <property type="component" value="Unassembled WGS sequence"/>
</dbReference>
<dbReference type="InterPro" id="IPR039537">
    <property type="entry name" value="Retrotran_Ty1/copia-like"/>
</dbReference>
<protein>
    <recommendedName>
        <fullName evidence="2">Retrovirus-related Pol polyprotein from transposon TNT 1-94-like beta-barrel domain-containing protein</fullName>
    </recommendedName>
</protein>
<proteinExistence type="predicted"/>
<organism evidence="3 4">
    <name type="scientific">Mucuna pruriens</name>
    <name type="common">Velvet bean</name>
    <name type="synonym">Dolichos pruriens</name>
    <dbReference type="NCBI Taxonomy" id="157652"/>
    <lineage>
        <taxon>Eukaryota</taxon>
        <taxon>Viridiplantae</taxon>
        <taxon>Streptophyta</taxon>
        <taxon>Embryophyta</taxon>
        <taxon>Tracheophyta</taxon>
        <taxon>Spermatophyta</taxon>
        <taxon>Magnoliopsida</taxon>
        <taxon>eudicotyledons</taxon>
        <taxon>Gunneridae</taxon>
        <taxon>Pentapetalae</taxon>
        <taxon>rosids</taxon>
        <taxon>fabids</taxon>
        <taxon>Fabales</taxon>
        <taxon>Fabaceae</taxon>
        <taxon>Papilionoideae</taxon>
        <taxon>50 kb inversion clade</taxon>
        <taxon>NPAAA clade</taxon>
        <taxon>indigoferoid/millettioid clade</taxon>
        <taxon>Phaseoleae</taxon>
        <taxon>Mucuna</taxon>
    </lineage>
</organism>
<dbReference type="Gene3D" id="3.30.420.10">
    <property type="entry name" value="Ribonuclease H-like superfamily/Ribonuclease H"/>
    <property type="match status" value="1"/>
</dbReference>
<dbReference type="EMBL" id="QJKJ01006830">
    <property type="protein sequence ID" value="RDX85299.1"/>
    <property type="molecule type" value="Genomic_DNA"/>
</dbReference>
<dbReference type="PANTHER" id="PTHR42648:SF31">
    <property type="entry name" value="RNA-DIRECTED DNA POLYMERASE"/>
    <property type="match status" value="1"/>
</dbReference>
<evidence type="ECO:0000259" key="2">
    <source>
        <dbReference type="Pfam" id="PF22936"/>
    </source>
</evidence>
<keyword evidence="1" id="KW-0645">Protease</keyword>
<dbReference type="OrthoDB" id="2663223at2759"/>
<reference evidence="3" key="1">
    <citation type="submission" date="2018-05" db="EMBL/GenBank/DDBJ databases">
        <title>Draft genome of Mucuna pruriens seed.</title>
        <authorList>
            <person name="Nnadi N.E."/>
            <person name="Vos R."/>
            <person name="Hasami M.H."/>
            <person name="Devisetty U.K."/>
            <person name="Aguiy J.C."/>
        </authorList>
    </citation>
    <scope>NUCLEOTIDE SEQUENCE [LARGE SCALE GENOMIC DNA]</scope>
    <source>
        <strain evidence="3">JCA_2017</strain>
    </source>
</reference>
<dbReference type="PANTHER" id="PTHR42648">
    <property type="entry name" value="TRANSPOSASE, PUTATIVE-RELATED"/>
    <property type="match status" value="1"/>
</dbReference>
<evidence type="ECO:0000256" key="1">
    <source>
        <dbReference type="ARBA" id="ARBA00022670"/>
    </source>
</evidence>
<keyword evidence="1" id="KW-0378">Hydrolase</keyword>